<dbReference type="SUPFAM" id="SSF52821">
    <property type="entry name" value="Rhodanese/Cell cycle control phosphatase"/>
    <property type="match status" value="2"/>
</dbReference>
<evidence type="ECO:0000313" key="5">
    <source>
        <dbReference type="EMBL" id="CDP33404.1"/>
    </source>
</evidence>
<dbReference type="GO" id="GO:0004792">
    <property type="term" value="F:thiosulfate-cyanide sulfurtransferase activity"/>
    <property type="evidence" value="ECO:0007669"/>
    <property type="project" value="InterPro"/>
</dbReference>
<dbReference type="InterPro" id="IPR001307">
    <property type="entry name" value="Thiosulphate_STrfase_CS"/>
</dbReference>
<dbReference type="CDD" id="cd01448">
    <property type="entry name" value="TST_Repeat_1"/>
    <property type="match status" value="1"/>
</dbReference>
<dbReference type="EMBL" id="HG937691">
    <property type="protein sequence ID" value="CDP33404.1"/>
    <property type="molecule type" value="Genomic_DNA"/>
</dbReference>
<dbReference type="AlphaFoldDB" id="A0A060SY04"/>
<dbReference type="PANTHER" id="PTHR11364">
    <property type="entry name" value="THIOSULFATE SULFERTANSFERASE"/>
    <property type="match status" value="1"/>
</dbReference>
<feature type="domain" description="Rhodanese" evidence="4">
    <location>
        <begin position="182"/>
        <end position="297"/>
    </location>
</feature>
<keyword evidence="1 3" id="KW-0808">Transferase</keyword>
<dbReference type="PANTHER" id="PTHR11364:SF27">
    <property type="entry name" value="SULFURTRANSFERASE"/>
    <property type="match status" value="1"/>
</dbReference>
<accession>A0A060SY04</accession>
<dbReference type="PhylomeDB" id="A0A060SY04"/>
<proteinExistence type="predicted"/>
<reference evidence="5" key="2">
    <citation type="submission" date="2014-06" db="EMBL/GenBank/DDBJ databases">
        <title>The complete genome of Blastobotrys (Arxula) adeninivorans LS3 - a yeast of biotechnological interest.</title>
        <authorList>
            <person name="Kunze G."/>
            <person name="Gaillardin C."/>
            <person name="Czernicka M."/>
            <person name="Durrens P."/>
            <person name="Martin T."/>
            <person name="Boer E."/>
            <person name="Gabaldon T."/>
            <person name="Cruz J."/>
            <person name="Talla E."/>
            <person name="Marck C."/>
            <person name="Goffeau A."/>
            <person name="Barbe V."/>
            <person name="Baret P."/>
            <person name="Baronian K."/>
            <person name="Beier S."/>
            <person name="Bleykasten C."/>
            <person name="Bode R."/>
            <person name="Casaregola S."/>
            <person name="Despons L."/>
            <person name="Fairhead C."/>
            <person name="Giersberg M."/>
            <person name="Gierski P."/>
            <person name="Hahnel U."/>
            <person name="Hartmann A."/>
            <person name="Jankowska D."/>
            <person name="Jubin C."/>
            <person name="Jung P."/>
            <person name="Lafontaine I."/>
            <person name="Leh-Louis V."/>
            <person name="Lemaire M."/>
            <person name="Marcet-Houben M."/>
            <person name="Mascher M."/>
            <person name="Morel G."/>
            <person name="Richard G.-F."/>
            <person name="Riechen J."/>
            <person name="Sacerdot C."/>
            <person name="Sarkar A."/>
            <person name="Savel G."/>
            <person name="Schacherer J."/>
            <person name="Sherman D."/>
            <person name="Straub M.-L."/>
            <person name="Stein N."/>
            <person name="Thierry A."/>
            <person name="Trautwein-Schult A."/>
            <person name="Westhof E."/>
            <person name="Worch S."/>
            <person name="Dujon B."/>
            <person name="Souciet J.-L."/>
            <person name="Wincker P."/>
            <person name="Scholz U."/>
            <person name="Neuveglise N."/>
        </authorList>
    </citation>
    <scope>NUCLEOTIDE SEQUENCE</scope>
    <source>
        <strain evidence="5">LS3</strain>
    </source>
</reference>
<dbReference type="InterPro" id="IPR001763">
    <property type="entry name" value="Rhodanese-like_dom"/>
</dbReference>
<dbReference type="PROSITE" id="PS00683">
    <property type="entry name" value="RHODANESE_2"/>
    <property type="match status" value="1"/>
</dbReference>
<dbReference type="InterPro" id="IPR045078">
    <property type="entry name" value="TST/MPST-like"/>
</dbReference>
<sequence length="299" mass="33023">MIGIAELLAKRLPLTPAQFDGLVKQATNRVVALDASWFLNPAAQSGGKTGYEIYSQERIPGARFFDVDGIKDASSPYPHMLPDVSTFNKAMSKLGVDRDDILVVYDTIGNFSAPRAFWMLRAFQHESSLLLDNYPLYKKQGYPIETTPVKEYPETNYQSPGLNKDMVVSYEQLREIVVDNEKAKSFNIIDARPGGRFAGTDPEPRPGMKSGHVPGAVSTPFGQVLNPDTKEFLTPQQLKDYFGSKIDPSKKTIAMCGSGVTACILENALRMSGNDKPVSIYDGSWSEWGQRADDALVEK</sequence>
<dbReference type="SMART" id="SM00450">
    <property type="entry name" value="RHOD"/>
    <property type="match status" value="2"/>
</dbReference>
<dbReference type="CDD" id="cd01449">
    <property type="entry name" value="TST_Repeat_2"/>
    <property type="match status" value="1"/>
</dbReference>
<dbReference type="PROSITE" id="PS50206">
    <property type="entry name" value="RHODANESE_3"/>
    <property type="match status" value="2"/>
</dbReference>
<dbReference type="InterPro" id="IPR036873">
    <property type="entry name" value="Rhodanese-like_dom_sf"/>
</dbReference>
<name>A0A060SY04_BLAAD</name>
<evidence type="ECO:0000259" key="4">
    <source>
        <dbReference type="PROSITE" id="PS50206"/>
    </source>
</evidence>
<dbReference type="Pfam" id="PF00581">
    <property type="entry name" value="Rhodanese"/>
    <property type="match status" value="1"/>
</dbReference>
<keyword evidence="2" id="KW-0677">Repeat</keyword>
<dbReference type="FunFam" id="3.40.250.10:FF:000001">
    <property type="entry name" value="Sulfurtransferase"/>
    <property type="match status" value="1"/>
</dbReference>
<evidence type="ECO:0000256" key="1">
    <source>
        <dbReference type="ARBA" id="ARBA00022679"/>
    </source>
</evidence>
<organism evidence="5">
    <name type="scientific">Blastobotrys adeninivorans</name>
    <name type="common">Yeast</name>
    <name type="synonym">Arxula adeninivorans</name>
    <dbReference type="NCBI Taxonomy" id="409370"/>
    <lineage>
        <taxon>Eukaryota</taxon>
        <taxon>Fungi</taxon>
        <taxon>Dikarya</taxon>
        <taxon>Ascomycota</taxon>
        <taxon>Saccharomycotina</taxon>
        <taxon>Dipodascomycetes</taxon>
        <taxon>Dipodascales</taxon>
        <taxon>Trichomonascaceae</taxon>
        <taxon>Blastobotrys</taxon>
    </lineage>
</organism>
<evidence type="ECO:0000256" key="2">
    <source>
        <dbReference type="ARBA" id="ARBA00022737"/>
    </source>
</evidence>
<protein>
    <recommendedName>
        <fullName evidence="3">Sulfurtransferase</fullName>
    </recommendedName>
</protein>
<dbReference type="GO" id="GO:0005739">
    <property type="term" value="C:mitochondrion"/>
    <property type="evidence" value="ECO:0007669"/>
    <property type="project" value="TreeGrafter"/>
</dbReference>
<reference evidence="5" key="1">
    <citation type="submission" date="2014-02" db="EMBL/GenBank/DDBJ databases">
        <authorList>
            <person name="Genoscope - CEA"/>
        </authorList>
    </citation>
    <scope>NUCLEOTIDE SEQUENCE</scope>
    <source>
        <strain evidence="5">LS3</strain>
    </source>
</reference>
<evidence type="ECO:0000256" key="3">
    <source>
        <dbReference type="RuleBase" id="RU000507"/>
    </source>
</evidence>
<feature type="domain" description="Rhodanese" evidence="4">
    <location>
        <begin position="54"/>
        <end position="146"/>
    </location>
</feature>
<gene>
    <name evidence="5" type="ORF">GNLVRS02_ARAD1A08646g</name>
</gene>
<dbReference type="Gene3D" id="3.40.250.10">
    <property type="entry name" value="Rhodanese-like domain"/>
    <property type="match status" value="2"/>
</dbReference>